<evidence type="ECO:0000256" key="4">
    <source>
        <dbReference type="ARBA" id="ARBA00022989"/>
    </source>
</evidence>
<keyword evidence="5" id="KW-0472">Membrane</keyword>
<evidence type="ECO:0000256" key="2">
    <source>
        <dbReference type="ARBA" id="ARBA00022692"/>
    </source>
</evidence>
<evidence type="ECO:0000256" key="7">
    <source>
        <dbReference type="SAM" id="SignalP"/>
    </source>
</evidence>
<name>A0ABM3W0Y2_ERIEU</name>
<evidence type="ECO:0000313" key="9">
    <source>
        <dbReference type="Proteomes" id="UP001652624"/>
    </source>
</evidence>
<feature type="chain" id="PRO_5046137009" evidence="7">
    <location>
        <begin position="23"/>
        <end position="498"/>
    </location>
</feature>
<dbReference type="InterPro" id="IPR013320">
    <property type="entry name" value="ConA-like_dom_sf"/>
</dbReference>
<evidence type="ECO:0000256" key="3">
    <source>
        <dbReference type="ARBA" id="ARBA00022729"/>
    </source>
</evidence>
<gene>
    <name evidence="10" type="primary">LMAN1L</name>
</gene>
<keyword evidence="9" id="KW-1185">Reference proteome</keyword>
<keyword evidence="4" id="KW-1133">Transmembrane helix</keyword>
<protein>
    <submittedName>
        <fullName evidence="10">Protein ERGIC-53-like</fullName>
    </submittedName>
</protein>
<dbReference type="InterPro" id="IPR005052">
    <property type="entry name" value="Lectin_leg"/>
</dbReference>
<comment type="subcellular location">
    <subcellularLocation>
        <location evidence="1">Membrane</location>
        <topology evidence="1">Single-pass type I membrane protein</topology>
    </subcellularLocation>
</comment>
<evidence type="ECO:0000256" key="1">
    <source>
        <dbReference type="ARBA" id="ARBA00004479"/>
    </source>
</evidence>
<keyword evidence="3 7" id="KW-0732">Signal</keyword>
<dbReference type="SUPFAM" id="SSF49899">
    <property type="entry name" value="Concanavalin A-like lectins/glucanases"/>
    <property type="match status" value="1"/>
</dbReference>
<dbReference type="InterPro" id="IPR051136">
    <property type="entry name" value="Intracellular_Lectin-GPT"/>
</dbReference>
<feature type="domain" description="L-type lectin-like" evidence="8">
    <location>
        <begin position="28"/>
        <end position="248"/>
    </location>
</feature>
<evidence type="ECO:0000256" key="5">
    <source>
        <dbReference type="ARBA" id="ARBA00023136"/>
    </source>
</evidence>
<dbReference type="RefSeq" id="XP_060030229.1">
    <property type="nucleotide sequence ID" value="XM_060174246.1"/>
</dbReference>
<keyword evidence="2" id="KW-0812">Transmembrane</keyword>
<dbReference type="Pfam" id="PF03388">
    <property type="entry name" value="Lectin_leg-like"/>
    <property type="match status" value="1"/>
</dbReference>
<evidence type="ECO:0000313" key="10">
    <source>
        <dbReference type="RefSeq" id="XP_060030229.1"/>
    </source>
</evidence>
<feature type="region of interest" description="Disordered" evidence="6">
    <location>
        <begin position="470"/>
        <end position="498"/>
    </location>
</feature>
<dbReference type="PROSITE" id="PS51328">
    <property type="entry name" value="L_LECTIN_LIKE"/>
    <property type="match status" value="1"/>
</dbReference>
<dbReference type="Gene3D" id="2.60.120.200">
    <property type="match status" value="1"/>
</dbReference>
<dbReference type="PANTHER" id="PTHR12223:SF31">
    <property type="entry name" value="PROTEIN ERGIC-53-LIKE"/>
    <property type="match status" value="1"/>
</dbReference>
<evidence type="ECO:0000256" key="6">
    <source>
        <dbReference type="SAM" id="MobiDB-lite"/>
    </source>
</evidence>
<dbReference type="Proteomes" id="UP001652624">
    <property type="component" value="Chromosome 16"/>
</dbReference>
<proteinExistence type="predicted"/>
<feature type="signal peptide" evidence="7">
    <location>
        <begin position="1"/>
        <end position="22"/>
    </location>
</feature>
<accession>A0ABM3W0Y2</accession>
<sequence length="498" mass="53780">MWGLLQTLSTCLLLLLPCCPEGTRVPHRRFEYKFSFKGPRLAVPGAGIPFWSHHGDAILGPEELRLAPSLPGRRGAVWTRAPAPFLAWQVDVQLRVTGRGRWGAQGMAVWYSREGGHGDSVLGGPATRDSIAVVLDSGSSQGSPAIRLLAWDGHTASTTSPSLGGGRELGSCHRDFRNRPYPFRVRVTYWGQRLRVTLSSGLTAQDPEEDCFSVGPLALAPGGLFGVSAATGNLADDHDVLSFLAFSLRDPDPEVPPLPALQREQLRLEAQLEGLRLALGSREDGDPGAQEESVAPGLAGDLALALGDTLHRHRQVLQELQGLSQQLSQAGRGWTWELEAVGQAGPKGAWDSTQAGALLRGQLSLLQHLRPLRDAAAHMASAARPLYLPAGTQHHFSELEQLLELLQRDLRGLVRAAKAPHTSGQHPKALGCLQPGLFLLFLLAQAAALCCLLHFRQQLDQHLQELLSTHSPARSPAPHFPRVLGAMRRQPPTPSAQA</sequence>
<evidence type="ECO:0000259" key="8">
    <source>
        <dbReference type="PROSITE" id="PS51328"/>
    </source>
</evidence>
<dbReference type="PANTHER" id="PTHR12223">
    <property type="entry name" value="VESICULAR MANNOSE-BINDING LECTIN"/>
    <property type="match status" value="1"/>
</dbReference>
<dbReference type="GeneID" id="103126115"/>
<organism evidence="9 10">
    <name type="scientific">Erinaceus europaeus</name>
    <name type="common">Western European hedgehog</name>
    <dbReference type="NCBI Taxonomy" id="9365"/>
    <lineage>
        <taxon>Eukaryota</taxon>
        <taxon>Metazoa</taxon>
        <taxon>Chordata</taxon>
        <taxon>Craniata</taxon>
        <taxon>Vertebrata</taxon>
        <taxon>Euteleostomi</taxon>
        <taxon>Mammalia</taxon>
        <taxon>Eutheria</taxon>
        <taxon>Laurasiatheria</taxon>
        <taxon>Eulipotyphla</taxon>
        <taxon>Erinaceidae</taxon>
        <taxon>Erinaceinae</taxon>
        <taxon>Erinaceus</taxon>
    </lineage>
</organism>
<reference evidence="10" key="1">
    <citation type="submission" date="2025-08" db="UniProtKB">
        <authorList>
            <consortium name="RefSeq"/>
        </authorList>
    </citation>
    <scope>IDENTIFICATION</scope>
</reference>